<evidence type="ECO:0000313" key="3">
    <source>
        <dbReference type="Proteomes" id="UP000694844"/>
    </source>
</evidence>
<organism evidence="3 4">
    <name type="scientific">Crassostrea virginica</name>
    <name type="common">Eastern oyster</name>
    <dbReference type="NCBI Taxonomy" id="6565"/>
    <lineage>
        <taxon>Eukaryota</taxon>
        <taxon>Metazoa</taxon>
        <taxon>Spiralia</taxon>
        <taxon>Lophotrochozoa</taxon>
        <taxon>Mollusca</taxon>
        <taxon>Bivalvia</taxon>
        <taxon>Autobranchia</taxon>
        <taxon>Pteriomorphia</taxon>
        <taxon>Ostreida</taxon>
        <taxon>Ostreoidea</taxon>
        <taxon>Ostreidae</taxon>
        <taxon>Crassostrea</taxon>
    </lineage>
</organism>
<feature type="signal peptide" evidence="2">
    <location>
        <begin position="1"/>
        <end position="19"/>
    </location>
</feature>
<evidence type="ECO:0000256" key="1">
    <source>
        <dbReference type="SAM" id="Phobius"/>
    </source>
</evidence>
<dbReference type="OrthoDB" id="6197997at2759"/>
<evidence type="ECO:0000313" key="4">
    <source>
        <dbReference type="RefSeq" id="XP_022294046.1"/>
    </source>
</evidence>
<keyword evidence="1" id="KW-0812">Transmembrane</keyword>
<reference evidence="4" key="1">
    <citation type="submission" date="2025-08" db="UniProtKB">
        <authorList>
            <consortium name="RefSeq"/>
        </authorList>
    </citation>
    <scope>IDENTIFICATION</scope>
    <source>
        <tissue evidence="4">Whole sample</tissue>
    </source>
</reference>
<keyword evidence="1" id="KW-0472">Membrane</keyword>
<sequence length="229" mass="24951">MTRFVFVFLFLCIFAICNGQICSGPGTGPVVCCSGYVWVDSSKSCEPCAVGFFGPQCAMSCGYPSYGKDCQSTCFCSNEMCHHVKGCFENQHEVTISRLCSGPSGLECCTGYFWNSTLITCEPCNIGFNGPNCKEQCIYPSYGKDCQLTCNCSKESCSQVYGCHKSKDRTTSTTLEDITAMEKEDEKDNYMVLSIICLASVSGVLLILYIMSHAIPITKIKSACSPIAI</sequence>
<feature type="transmembrane region" description="Helical" evidence="1">
    <location>
        <begin position="190"/>
        <end position="211"/>
    </location>
</feature>
<keyword evidence="2" id="KW-0732">Signal</keyword>
<keyword evidence="1" id="KW-1133">Transmembrane helix</keyword>
<dbReference type="RefSeq" id="XP_022294046.1">
    <property type="nucleotide sequence ID" value="XM_022438338.1"/>
</dbReference>
<feature type="chain" id="PRO_5034069215" evidence="2">
    <location>
        <begin position="20"/>
        <end position="229"/>
    </location>
</feature>
<name>A0A8B8ASJ4_CRAVI</name>
<gene>
    <name evidence="4" type="primary">LOC111104411</name>
</gene>
<proteinExistence type="predicted"/>
<protein>
    <submittedName>
        <fullName evidence="4">Multiple epidermal growth factor-like domains protein 10 isoform X1</fullName>
    </submittedName>
</protein>
<dbReference type="Proteomes" id="UP000694844">
    <property type="component" value="Chromosome 7"/>
</dbReference>
<evidence type="ECO:0000256" key="2">
    <source>
        <dbReference type="SAM" id="SignalP"/>
    </source>
</evidence>
<dbReference type="GeneID" id="111104411"/>
<dbReference type="AlphaFoldDB" id="A0A8B8ASJ4"/>
<dbReference type="Gene3D" id="2.170.300.10">
    <property type="entry name" value="Tie2 ligand-binding domain superfamily"/>
    <property type="match status" value="1"/>
</dbReference>
<keyword evidence="3" id="KW-1185">Reference proteome</keyword>
<dbReference type="KEGG" id="cvn:111104411"/>
<accession>A0A8B8ASJ4</accession>